<proteinExistence type="predicted"/>
<name>A0A7W7ZAQ2_9BACT</name>
<organism evidence="2 3">
    <name type="scientific">Granulicella aggregans</name>
    <dbReference type="NCBI Taxonomy" id="474949"/>
    <lineage>
        <taxon>Bacteria</taxon>
        <taxon>Pseudomonadati</taxon>
        <taxon>Acidobacteriota</taxon>
        <taxon>Terriglobia</taxon>
        <taxon>Terriglobales</taxon>
        <taxon>Acidobacteriaceae</taxon>
        <taxon>Granulicella</taxon>
    </lineage>
</organism>
<reference evidence="2 3" key="1">
    <citation type="submission" date="2020-08" db="EMBL/GenBank/DDBJ databases">
        <title>Genomic Encyclopedia of Type Strains, Phase IV (KMG-V): Genome sequencing to study the core and pangenomes of soil and plant-associated prokaryotes.</title>
        <authorList>
            <person name="Whitman W."/>
        </authorList>
    </citation>
    <scope>NUCLEOTIDE SEQUENCE [LARGE SCALE GENOMIC DNA]</scope>
    <source>
        <strain evidence="2 3">M8UP14</strain>
    </source>
</reference>
<gene>
    <name evidence="2" type="ORF">HDF16_001077</name>
</gene>
<comment type="caution">
    <text evidence="2">The sequence shown here is derived from an EMBL/GenBank/DDBJ whole genome shotgun (WGS) entry which is preliminary data.</text>
</comment>
<dbReference type="Pfam" id="PF07238">
    <property type="entry name" value="PilZ"/>
    <property type="match status" value="1"/>
</dbReference>
<dbReference type="SUPFAM" id="SSF141371">
    <property type="entry name" value="PilZ domain-like"/>
    <property type="match status" value="1"/>
</dbReference>
<dbReference type="GO" id="GO:0035438">
    <property type="term" value="F:cyclic-di-GMP binding"/>
    <property type="evidence" value="ECO:0007669"/>
    <property type="project" value="InterPro"/>
</dbReference>
<dbReference type="Gene3D" id="2.40.10.220">
    <property type="entry name" value="predicted glycosyltransferase like domains"/>
    <property type="match status" value="1"/>
</dbReference>
<feature type="domain" description="PilZ" evidence="1">
    <location>
        <begin position="10"/>
        <end position="98"/>
    </location>
</feature>
<evidence type="ECO:0000313" key="2">
    <source>
        <dbReference type="EMBL" id="MBB5056408.1"/>
    </source>
</evidence>
<accession>A0A7W7ZAQ2</accession>
<dbReference type="RefSeq" id="WP_184214053.1">
    <property type="nucleotide sequence ID" value="NZ_JACHIP010000001.1"/>
</dbReference>
<keyword evidence="3" id="KW-1185">Reference proteome</keyword>
<dbReference type="Proteomes" id="UP000540989">
    <property type="component" value="Unassembled WGS sequence"/>
</dbReference>
<dbReference type="InterPro" id="IPR009875">
    <property type="entry name" value="PilZ_domain"/>
</dbReference>
<evidence type="ECO:0000313" key="3">
    <source>
        <dbReference type="Proteomes" id="UP000540989"/>
    </source>
</evidence>
<evidence type="ECO:0000259" key="1">
    <source>
        <dbReference type="Pfam" id="PF07238"/>
    </source>
</evidence>
<dbReference type="EMBL" id="JACHIP010000001">
    <property type="protein sequence ID" value="MBB5056408.1"/>
    <property type="molecule type" value="Genomic_DNA"/>
</dbReference>
<protein>
    <recommendedName>
        <fullName evidence="1">PilZ domain-containing protein</fullName>
    </recommendedName>
</protein>
<sequence length="108" mass="12420">MNRIRSFLYRYPRFTVDCRMDFIREDSIVLGTCFDLSQSGLRGTFVQTVAPGAKGIVTLYLGEKRFEVQASVSSVRDDETRMRFQFASDKERIAMRDLLKDLAPQGRA</sequence>
<dbReference type="AlphaFoldDB" id="A0A7W7ZAQ2"/>